<evidence type="ECO:0000313" key="4">
    <source>
        <dbReference type="EMBL" id="RFS19469.1"/>
    </source>
</evidence>
<dbReference type="SUPFAM" id="SSF52540">
    <property type="entry name" value="P-loop containing nucleoside triphosphate hydrolases"/>
    <property type="match status" value="1"/>
</dbReference>
<sequence>MPSLYIITGSNGAGKSSVGAGFLPLKIQQQYSIFDGDKLYMQKQRTLWSEGIRAHKEAKKIALAFVELTFDTLVENALTTRDNFVYEGHFTNNATWDVPKRFREAGYTVNMLYLGLDNPDLSELRVIDRTKEGGHYVPRNIIEDNFYGNLEKLNIHYNILDTLEIIDTSETNHILLAQLLNNKVVYCLNLNDLPGWFINYLPNITSLIKDSKIDRLIDNPSATSRLNQMQ</sequence>
<evidence type="ECO:0000256" key="2">
    <source>
        <dbReference type="ARBA" id="ARBA00022840"/>
    </source>
</evidence>
<dbReference type="Proteomes" id="UP000260644">
    <property type="component" value="Unassembled WGS sequence"/>
</dbReference>
<keyword evidence="5" id="KW-1185">Reference proteome</keyword>
<dbReference type="Gene3D" id="3.40.50.300">
    <property type="entry name" value="P-loop containing nucleotide triphosphate hydrolases"/>
    <property type="match status" value="1"/>
</dbReference>
<evidence type="ECO:0000313" key="5">
    <source>
        <dbReference type="Proteomes" id="UP000260644"/>
    </source>
</evidence>
<dbReference type="PANTHER" id="PTHR39206:SF1">
    <property type="entry name" value="SLL8004 PROTEIN"/>
    <property type="match status" value="1"/>
</dbReference>
<gene>
    <name evidence="4" type="ORF">DVR12_22815</name>
</gene>
<dbReference type="OrthoDB" id="9791543at2"/>
<feature type="domain" description="Zeta toxin" evidence="3">
    <location>
        <begin position="2"/>
        <end position="172"/>
    </location>
</feature>
<keyword evidence="1" id="KW-0547">Nucleotide-binding</keyword>
<keyword evidence="2" id="KW-0067">ATP-binding</keyword>
<dbReference type="InterPro" id="IPR010488">
    <property type="entry name" value="Zeta_toxin_domain"/>
</dbReference>
<protein>
    <recommendedName>
        <fullName evidence="3">Zeta toxin domain-containing protein</fullName>
    </recommendedName>
</protein>
<dbReference type="EMBL" id="QPMM01000013">
    <property type="protein sequence ID" value="RFS19469.1"/>
    <property type="molecule type" value="Genomic_DNA"/>
</dbReference>
<dbReference type="PANTHER" id="PTHR39206">
    <property type="entry name" value="SLL8004 PROTEIN"/>
    <property type="match status" value="1"/>
</dbReference>
<organism evidence="4 5">
    <name type="scientific">Chitinophaga silvatica</name>
    <dbReference type="NCBI Taxonomy" id="2282649"/>
    <lineage>
        <taxon>Bacteria</taxon>
        <taxon>Pseudomonadati</taxon>
        <taxon>Bacteroidota</taxon>
        <taxon>Chitinophagia</taxon>
        <taxon>Chitinophagales</taxon>
        <taxon>Chitinophagaceae</taxon>
        <taxon>Chitinophaga</taxon>
    </lineage>
</organism>
<evidence type="ECO:0000259" key="3">
    <source>
        <dbReference type="Pfam" id="PF06414"/>
    </source>
</evidence>
<comment type="caution">
    <text evidence="4">The sequence shown here is derived from an EMBL/GenBank/DDBJ whole genome shotgun (WGS) entry which is preliminary data.</text>
</comment>
<name>A0A3E1Y468_9BACT</name>
<accession>A0A3E1Y468</accession>
<dbReference type="GO" id="GO:0016301">
    <property type="term" value="F:kinase activity"/>
    <property type="evidence" value="ECO:0007669"/>
    <property type="project" value="InterPro"/>
</dbReference>
<proteinExistence type="predicted"/>
<dbReference type="AlphaFoldDB" id="A0A3E1Y468"/>
<dbReference type="GO" id="GO:0005524">
    <property type="term" value="F:ATP binding"/>
    <property type="evidence" value="ECO:0007669"/>
    <property type="project" value="UniProtKB-KW"/>
</dbReference>
<dbReference type="Pfam" id="PF06414">
    <property type="entry name" value="Zeta_toxin"/>
    <property type="match status" value="1"/>
</dbReference>
<reference evidence="4 5" key="1">
    <citation type="submission" date="2018-07" db="EMBL/GenBank/DDBJ databases">
        <title>Chitinophaga K2CV101002-2 sp. nov., isolated from a monsoon evergreen broad-leaved forest soil.</title>
        <authorList>
            <person name="Lv Y."/>
        </authorList>
    </citation>
    <scope>NUCLEOTIDE SEQUENCE [LARGE SCALE GENOMIC DNA]</scope>
    <source>
        <strain evidence="4 5">GDMCC 1.1288</strain>
    </source>
</reference>
<evidence type="ECO:0000256" key="1">
    <source>
        <dbReference type="ARBA" id="ARBA00022741"/>
    </source>
</evidence>
<dbReference type="RefSeq" id="WP_116978123.1">
    <property type="nucleotide sequence ID" value="NZ_QPMM01000013.1"/>
</dbReference>
<dbReference type="InterPro" id="IPR027417">
    <property type="entry name" value="P-loop_NTPase"/>
</dbReference>